<dbReference type="Proteomes" id="UP000221468">
    <property type="component" value="Segment"/>
</dbReference>
<keyword evidence="2" id="KW-1185">Reference proteome</keyword>
<accession>A0A1U9ZA82</accession>
<protein>
    <recommendedName>
        <fullName evidence="3">SICAR synthase</fullName>
    </recommendedName>
</protein>
<evidence type="ECO:0000313" key="1">
    <source>
        <dbReference type="EMBL" id="AQZ54604.1"/>
    </source>
</evidence>
<reference evidence="1 2" key="1">
    <citation type="journal article" date="2019" name="Genomics">
        <title>Genomic analyses of a novel bacteriophage (VB_PmiS-Isfahan) within Siphoviridae family infecting Proteus mirabilis.</title>
        <authorList>
            <person name="Yazdi M."/>
            <person name="Bouzari M."/>
            <person name="Ghaemi E.A."/>
        </authorList>
    </citation>
    <scope>NUCLEOTIDE SEQUENCE [LARGE SCALE GENOMIC DNA]</scope>
</reference>
<name>A0A1U9ZA82_9CAUD</name>
<dbReference type="GeneID" id="40076412"/>
<dbReference type="KEGG" id="vg:40076412"/>
<dbReference type="OrthoDB" id="25389at10239"/>
<dbReference type="EMBL" id="KY742649">
    <property type="protein sequence ID" value="AQZ54604.1"/>
    <property type="molecule type" value="Genomic_DNA"/>
</dbReference>
<evidence type="ECO:0000313" key="2">
    <source>
        <dbReference type="Proteomes" id="UP000221468"/>
    </source>
</evidence>
<proteinExistence type="predicted"/>
<sequence length="319" mass="35205">MRNDGKTHARKAVSLKVGFVSAVEDPAHEGAKSLVLKTREKKPMQTGEQVLKSAFTSALAERKLKDDLYEMFDKQWTLRDALYQTAGDIAKDDSITDKNGAMVTAINEYFDAFKQLANQIVTPTQVIKTVVMTPEQAEYHSTLDEANKTAFIEMADDARNALISVAKSKDESLIVDGETILKSKVGESVFKQLKTMQEKIDKSAEAEKVAKAKKLVDEKFKHLPGEESVKTKAMLAIQSLPAEQAESIVKMLESGENALQDRFEPSAQVHKKEAKTFEQLVADYIVAHPGTKRSQAKMIVAGTAEGKKAIEAEEKGDDK</sequence>
<evidence type="ECO:0008006" key="3">
    <source>
        <dbReference type="Google" id="ProtNLM"/>
    </source>
</evidence>
<organism evidence="1 2">
    <name type="scientific">Proteus phage VB_PmiS-Isfahan</name>
    <dbReference type="NCBI Taxonomy" id="1969841"/>
    <lineage>
        <taxon>Viruses</taxon>
        <taxon>Duplodnaviria</taxon>
        <taxon>Heunggongvirae</taxon>
        <taxon>Uroviricota</taxon>
        <taxon>Caudoviricetes</taxon>
        <taxon>Gorganvirus</taxon>
        <taxon>Gorganvirus isfahan</taxon>
    </lineage>
</organism>
<dbReference type="RefSeq" id="YP_009600606.1">
    <property type="nucleotide sequence ID" value="NC_041925.1"/>
</dbReference>